<dbReference type="SMART" id="SM01240">
    <property type="entry name" value="IMPDH"/>
    <property type="match status" value="1"/>
</dbReference>
<gene>
    <name evidence="6" type="ORF">Llon_1936</name>
</gene>
<dbReference type="EC" id="1.7.1.7" evidence="1"/>
<dbReference type="Gene3D" id="3.20.20.70">
    <property type="entry name" value="Aldolase class I"/>
    <property type="match status" value="1"/>
</dbReference>
<evidence type="ECO:0000256" key="2">
    <source>
        <dbReference type="ARBA" id="ARBA00015800"/>
    </source>
</evidence>
<sequence>MSSHAITFDDVLLVPSYNHHESRRVVNISMTDRRGKLTLELPVISSNMDTITESKMANFMYSKGGIGALHRFLSIEDNIREFKACVGPVFVSIGCSDAELERAEALRDAGADYFCVDVAHAHAKYVGKTLKNLRQLLGSRCIMAGNVATYAGADYLASCGADIIKAGIGGGSVCSTRIKTGFGVPMLTCIQDCARTDRSIVADGGIRTSGDIVKALAFGADFVMIGGMLAGTDPTPGKVITRDDGTQVKYYRGMASREAQEDFLGQMHEWKTAEGVATEVPYRAEADHIIADIIGGLRSGLTYAGADSISELQRKLNYVLITQAGKLESMPHKLLEH</sequence>
<dbReference type="InterPro" id="IPR001093">
    <property type="entry name" value="IMP_DH_GMPRt"/>
</dbReference>
<keyword evidence="7" id="KW-1185">Reference proteome</keyword>
<evidence type="ECO:0000256" key="4">
    <source>
        <dbReference type="ARBA" id="ARBA00023002"/>
    </source>
</evidence>
<dbReference type="PANTHER" id="PTHR43170">
    <property type="entry name" value="GMP REDUCTASE"/>
    <property type="match status" value="1"/>
</dbReference>
<proteinExistence type="predicted"/>
<evidence type="ECO:0000313" key="7">
    <source>
        <dbReference type="Proteomes" id="UP000054997"/>
    </source>
</evidence>
<evidence type="ECO:0000259" key="5">
    <source>
        <dbReference type="Pfam" id="PF00478"/>
    </source>
</evidence>
<organism evidence="6 7">
    <name type="scientific">Legionella londiniensis</name>
    <dbReference type="NCBI Taxonomy" id="45068"/>
    <lineage>
        <taxon>Bacteria</taxon>
        <taxon>Pseudomonadati</taxon>
        <taxon>Pseudomonadota</taxon>
        <taxon>Gammaproteobacteria</taxon>
        <taxon>Legionellales</taxon>
        <taxon>Legionellaceae</taxon>
        <taxon>Legionella</taxon>
    </lineage>
</organism>
<dbReference type="PANTHER" id="PTHR43170:SF5">
    <property type="entry name" value="GMP REDUCTASE"/>
    <property type="match status" value="1"/>
</dbReference>
<dbReference type="SUPFAM" id="SSF51412">
    <property type="entry name" value="Inosine monophosphate dehydrogenase (IMPDH)"/>
    <property type="match status" value="1"/>
</dbReference>
<evidence type="ECO:0000313" key="6">
    <source>
        <dbReference type="EMBL" id="KTD19764.1"/>
    </source>
</evidence>
<dbReference type="InterPro" id="IPR050139">
    <property type="entry name" value="GMP_reductase"/>
</dbReference>
<dbReference type="GO" id="GO:0003920">
    <property type="term" value="F:GMP reductase activity"/>
    <property type="evidence" value="ECO:0007669"/>
    <property type="project" value="UniProtKB-EC"/>
</dbReference>
<dbReference type="InterPro" id="IPR013785">
    <property type="entry name" value="Aldolase_TIM"/>
</dbReference>
<dbReference type="CDD" id="cd00381">
    <property type="entry name" value="IMPDH"/>
    <property type="match status" value="1"/>
</dbReference>
<dbReference type="EMBL" id="LNYK01000033">
    <property type="protein sequence ID" value="KTD19764.1"/>
    <property type="molecule type" value="Genomic_DNA"/>
</dbReference>
<evidence type="ECO:0000256" key="1">
    <source>
        <dbReference type="ARBA" id="ARBA00012678"/>
    </source>
</evidence>
<dbReference type="PATRIC" id="fig|45068.5.peg.2106"/>
<evidence type="ECO:0000256" key="3">
    <source>
        <dbReference type="ARBA" id="ARBA00022857"/>
    </source>
</evidence>
<protein>
    <recommendedName>
        <fullName evidence="2">GMP reductase</fullName>
        <ecNumber evidence="1">1.7.1.7</ecNumber>
    </recommendedName>
</protein>
<comment type="caution">
    <text evidence="6">The sequence shown here is derived from an EMBL/GenBank/DDBJ whole genome shotgun (WGS) entry which is preliminary data.</text>
</comment>
<name>A0A0W0VI24_9GAMM</name>
<dbReference type="Pfam" id="PF00478">
    <property type="entry name" value="IMPDH"/>
    <property type="match status" value="1"/>
</dbReference>
<keyword evidence="3" id="KW-0521">NADP</keyword>
<dbReference type="Proteomes" id="UP000054997">
    <property type="component" value="Unassembled WGS sequence"/>
</dbReference>
<feature type="domain" description="IMP dehydrogenase/GMP reductase" evidence="5">
    <location>
        <begin position="5"/>
        <end position="332"/>
    </location>
</feature>
<reference evidence="6 7" key="1">
    <citation type="submission" date="2015-11" db="EMBL/GenBank/DDBJ databases">
        <title>Genomic analysis of 38 Legionella species identifies large and diverse effector repertoires.</title>
        <authorList>
            <person name="Burstein D."/>
            <person name="Amaro F."/>
            <person name="Zusman T."/>
            <person name="Lifshitz Z."/>
            <person name="Cohen O."/>
            <person name="Gilbert J.A."/>
            <person name="Pupko T."/>
            <person name="Shuman H.A."/>
            <person name="Segal G."/>
        </authorList>
    </citation>
    <scope>NUCLEOTIDE SEQUENCE [LARGE SCALE GENOMIC DNA]</scope>
    <source>
        <strain evidence="6 7">ATCC 49505</strain>
    </source>
</reference>
<keyword evidence="4" id="KW-0560">Oxidoreductase</keyword>
<dbReference type="RefSeq" id="WP_058529908.1">
    <property type="nucleotide sequence ID" value="NZ_CAAAHZ010000001.1"/>
</dbReference>
<dbReference type="AlphaFoldDB" id="A0A0W0VI24"/>
<dbReference type="OrthoDB" id="9805398at2"/>
<dbReference type="STRING" id="45068.Llon_1936"/>
<accession>A0A0W0VI24</accession>